<protein>
    <submittedName>
        <fullName evidence="2">Threonine/homoserine efflux transporter RhtA</fullName>
    </submittedName>
</protein>
<reference evidence="2 3" key="1">
    <citation type="submission" date="2020-07" db="EMBL/GenBank/DDBJ databases">
        <title>Sequencing the genomes of 1000 actinobacteria strains.</title>
        <authorList>
            <person name="Klenk H.-P."/>
        </authorList>
    </citation>
    <scope>NUCLEOTIDE SEQUENCE [LARGE SCALE GENOMIC DNA]</scope>
    <source>
        <strain evidence="2 3">DSM 44121</strain>
    </source>
</reference>
<organism evidence="2 3">
    <name type="scientific">Promicromonospora sukumoe</name>
    <dbReference type="NCBI Taxonomy" id="88382"/>
    <lineage>
        <taxon>Bacteria</taxon>
        <taxon>Bacillati</taxon>
        <taxon>Actinomycetota</taxon>
        <taxon>Actinomycetes</taxon>
        <taxon>Micrococcales</taxon>
        <taxon>Promicromonosporaceae</taxon>
        <taxon>Promicromonospora</taxon>
    </lineage>
</organism>
<name>A0A7W3PDK3_9MICO</name>
<comment type="caution">
    <text evidence="2">The sequence shown here is derived from an EMBL/GenBank/DDBJ whole genome shotgun (WGS) entry which is preliminary data.</text>
</comment>
<sequence>MTSSTISLAVTALLIFGVGPDFGAVTGSRLYPIIGAVLTIALVLAVAMFVVCAFVWPIASASGNWQATSKARTGVLISVAGAVLAGSSLAWTNWLIDLGHTL</sequence>
<evidence type="ECO:0000313" key="2">
    <source>
        <dbReference type="EMBL" id="MBA8807614.1"/>
    </source>
</evidence>
<feature type="transmembrane region" description="Helical" evidence="1">
    <location>
        <begin position="33"/>
        <end position="59"/>
    </location>
</feature>
<dbReference type="Proteomes" id="UP000540568">
    <property type="component" value="Unassembled WGS sequence"/>
</dbReference>
<keyword evidence="1" id="KW-0812">Transmembrane</keyword>
<evidence type="ECO:0000256" key="1">
    <source>
        <dbReference type="SAM" id="Phobius"/>
    </source>
</evidence>
<accession>A0A7W3PDK3</accession>
<keyword evidence="3" id="KW-1185">Reference proteome</keyword>
<keyword evidence="1" id="KW-0472">Membrane</keyword>
<gene>
    <name evidence="2" type="ORF">FHX71_001556</name>
</gene>
<dbReference type="RefSeq" id="WP_182615157.1">
    <property type="nucleotide sequence ID" value="NZ_BAAATF010000007.1"/>
</dbReference>
<dbReference type="EMBL" id="JACGWV010000001">
    <property type="protein sequence ID" value="MBA8807614.1"/>
    <property type="molecule type" value="Genomic_DNA"/>
</dbReference>
<evidence type="ECO:0000313" key="3">
    <source>
        <dbReference type="Proteomes" id="UP000540568"/>
    </source>
</evidence>
<dbReference type="AlphaFoldDB" id="A0A7W3PDK3"/>
<dbReference type="Pfam" id="PF19607">
    <property type="entry name" value="DUF6112"/>
    <property type="match status" value="1"/>
</dbReference>
<keyword evidence="1" id="KW-1133">Transmembrane helix</keyword>
<proteinExistence type="predicted"/>
<feature type="transmembrane region" description="Helical" evidence="1">
    <location>
        <begin position="71"/>
        <end position="96"/>
    </location>
</feature>
<dbReference type="InterPro" id="IPR046094">
    <property type="entry name" value="DUF6112"/>
</dbReference>